<gene>
    <name evidence="2" type="ORF">CJ030_MR1G014943</name>
</gene>
<dbReference type="Proteomes" id="UP000516437">
    <property type="component" value="Chromosome 1"/>
</dbReference>
<dbReference type="OrthoDB" id="8062037at2759"/>
<dbReference type="EMBL" id="RXIC02000019">
    <property type="protein sequence ID" value="KAB1227035.1"/>
    <property type="molecule type" value="Genomic_DNA"/>
</dbReference>
<evidence type="ECO:0000256" key="1">
    <source>
        <dbReference type="SAM" id="MobiDB-lite"/>
    </source>
</evidence>
<feature type="compositionally biased region" description="Basic and acidic residues" evidence="1">
    <location>
        <begin position="46"/>
        <end position="67"/>
    </location>
</feature>
<keyword evidence="3" id="KW-1185">Reference proteome</keyword>
<proteinExistence type="predicted"/>
<feature type="region of interest" description="Disordered" evidence="1">
    <location>
        <begin position="35"/>
        <end position="87"/>
    </location>
</feature>
<protein>
    <submittedName>
        <fullName evidence="2">Uncharacterized protein</fullName>
    </submittedName>
</protein>
<accession>A0A6A1WNY1</accession>
<organism evidence="2 3">
    <name type="scientific">Morella rubra</name>
    <name type="common">Chinese bayberry</name>
    <dbReference type="NCBI Taxonomy" id="262757"/>
    <lineage>
        <taxon>Eukaryota</taxon>
        <taxon>Viridiplantae</taxon>
        <taxon>Streptophyta</taxon>
        <taxon>Embryophyta</taxon>
        <taxon>Tracheophyta</taxon>
        <taxon>Spermatophyta</taxon>
        <taxon>Magnoliopsida</taxon>
        <taxon>eudicotyledons</taxon>
        <taxon>Gunneridae</taxon>
        <taxon>Pentapetalae</taxon>
        <taxon>rosids</taxon>
        <taxon>fabids</taxon>
        <taxon>Fagales</taxon>
        <taxon>Myricaceae</taxon>
        <taxon>Morella</taxon>
    </lineage>
</organism>
<dbReference type="AlphaFoldDB" id="A0A6A1WNY1"/>
<evidence type="ECO:0000313" key="3">
    <source>
        <dbReference type="Proteomes" id="UP000516437"/>
    </source>
</evidence>
<name>A0A6A1WNY1_9ROSI</name>
<sequence>MAGMLPGVECARRRRIQSGPRPSSLCLYISNHEHKHTSTSSLQTSIHKDEELEGAAREAKERLDERLRAHRKSQNKRGNTKDCSSFVEGGSRVLGELQTEALGSKKSGSERFRWVKLSWKSPDQDKIVIFM</sequence>
<comment type="caution">
    <text evidence="2">The sequence shown here is derived from an EMBL/GenBank/DDBJ whole genome shotgun (WGS) entry which is preliminary data.</text>
</comment>
<evidence type="ECO:0000313" key="2">
    <source>
        <dbReference type="EMBL" id="KAB1227035.1"/>
    </source>
</evidence>
<reference evidence="2 3" key="1">
    <citation type="journal article" date="2019" name="Plant Biotechnol. J.">
        <title>The red bayberry genome and genetic basis of sex determination.</title>
        <authorList>
            <person name="Jia H.M."/>
            <person name="Jia H.J."/>
            <person name="Cai Q.L."/>
            <person name="Wang Y."/>
            <person name="Zhao H.B."/>
            <person name="Yang W.F."/>
            <person name="Wang G.Y."/>
            <person name="Li Y.H."/>
            <person name="Zhan D.L."/>
            <person name="Shen Y.T."/>
            <person name="Niu Q.F."/>
            <person name="Chang L."/>
            <person name="Qiu J."/>
            <person name="Zhao L."/>
            <person name="Xie H.B."/>
            <person name="Fu W.Y."/>
            <person name="Jin J."/>
            <person name="Li X.W."/>
            <person name="Jiao Y."/>
            <person name="Zhou C.C."/>
            <person name="Tu T."/>
            <person name="Chai C.Y."/>
            <person name="Gao J.L."/>
            <person name="Fan L.J."/>
            <person name="van de Weg E."/>
            <person name="Wang J.Y."/>
            <person name="Gao Z.S."/>
        </authorList>
    </citation>
    <scope>NUCLEOTIDE SEQUENCE [LARGE SCALE GENOMIC DNA]</scope>
    <source>
        <tissue evidence="2">Leaves</tissue>
    </source>
</reference>